<proteinExistence type="predicted"/>
<dbReference type="Proteomes" id="UP000679008">
    <property type="component" value="Unassembled WGS sequence"/>
</dbReference>
<comment type="caution">
    <text evidence="2">The sequence shown here is derived from an EMBL/GenBank/DDBJ whole genome shotgun (WGS) entry which is preliminary data.</text>
</comment>
<accession>A0ABS5D587</accession>
<gene>
    <name evidence="2" type="ORF">KBJ98_10865</name>
</gene>
<evidence type="ECO:0008006" key="4">
    <source>
        <dbReference type="Google" id="ProtNLM"/>
    </source>
</evidence>
<sequence>MKKVFLALILVSTASVFAQNVSVEKSLTSVQIGGGTKFGLWINNETRLSNTIALRSEIGLENDITVGSHYDNEGFILQPVLTLEPKYYYNLFSRSSNSKKIKGNSGNFISVKTSYHPDWFVLNIDEKTTRLADLSIIPTWGLRRQLAENFNFETAIGIGYRVVYFKENSFNGNALNVDGAYNRNQYVPYLHVGVSYSL</sequence>
<dbReference type="RefSeq" id="WP_210790628.1">
    <property type="nucleotide sequence ID" value="NZ_JAGPXB010000010.1"/>
</dbReference>
<evidence type="ECO:0000313" key="2">
    <source>
        <dbReference type="EMBL" id="MBQ0909203.1"/>
    </source>
</evidence>
<evidence type="ECO:0000313" key="3">
    <source>
        <dbReference type="Proteomes" id="UP000679008"/>
    </source>
</evidence>
<evidence type="ECO:0000256" key="1">
    <source>
        <dbReference type="SAM" id="SignalP"/>
    </source>
</evidence>
<feature type="signal peptide" evidence="1">
    <location>
        <begin position="1"/>
        <end position="18"/>
    </location>
</feature>
<protein>
    <recommendedName>
        <fullName evidence="4">Outer membrane protein beta-barrel domain-containing protein</fullName>
    </recommendedName>
</protein>
<feature type="chain" id="PRO_5045567473" description="Outer membrane protein beta-barrel domain-containing protein" evidence="1">
    <location>
        <begin position="19"/>
        <end position="198"/>
    </location>
</feature>
<dbReference type="EMBL" id="JAGPXB010000010">
    <property type="protein sequence ID" value="MBQ0909203.1"/>
    <property type="molecule type" value="Genomic_DNA"/>
</dbReference>
<organism evidence="2 3">
    <name type="scientific">Flavobacterium erciyesense</name>
    <dbReference type="NCBI Taxonomy" id="2825842"/>
    <lineage>
        <taxon>Bacteria</taxon>
        <taxon>Pseudomonadati</taxon>
        <taxon>Bacteroidota</taxon>
        <taxon>Flavobacteriia</taxon>
        <taxon>Flavobacteriales</taxon>
        <taxon>Flavobacteriaceae</taxon>
        <taxon>Flavobacterium</taxon>
    </lineage>
</organism>
<reference evidence="2 3" key="1">
    <citation type="submission" date="2021-04" db="EMBL/GenBank/DDBJ databases">
        <title>Description of novel Flavobacterium sp. F-328.</title>
        <authorList>
            <person name="Saticioglu I.B."/>
        </authorList>
    </citation>
    <scope>NUCLEOTIDE SEQUENCE [LARGE SCALE GENOMIC DNA]</scope>
    <source>
        <strain evidence="2 3">F-328</strain>
    </source>
</reference>
<keyword evidence="1" id="KW-0732">Signal</keyword>
<name>A0ABS5D587_9FLAO</name>
<keyword evidence="3" id="KW-1185">Reference proteome</keyword>